<dbReference type="GeneID" id="81596550"/>
<name>A0AAD6CG27_9EURO</name>
<feature type="compositionally biased region" description="Basic and acidic residues" evidence="1">
    <location>
        <begin position="468"/>
        <end position="477"/>
    </location>
</feature>
<dbReference type="Proteomes" id="UP001213681">
    <property type="component" value="Unassembled WGS sequence"/>
</dbReference>
<feature type="compositionally biased region" description="Basic residues" evidence="1">
    <location>
        <begin position="104"/>
        <end position="113"/>
    </location>
</feature>
<dbReference type="Pfam" id="PF26118">
    <property type="entry name" value="DUF8035"/>
    <property type="match status" value="1"/>
</dbReference>
<protein>
    <recommendedName>
        <fullName evidence="2">DUF8035 domain-containing protein</fullName>
    </recommendedName>
</protein>
<feature type="region of interest" description="Disordered" evidence="1">
    <location>
        <begin position="1"/>
        <end position="477"/>
    </location>
</feature>
<feature type="compositionally biased region" description="Basic and acidic residues" evidence="1">
    <location>
        <begin position="1"/>
        <end position="10"/>
    </location>
</feature>
<feature type="compositionally biased region" description="Basic and acidic residues" evidence="1">
    <location>
        <begin position="19"/>
        <end position="34"/>
    </location>
</feature>
<keyword evidence="4" id="KW-1185">Reference proteome</keyword>
<feature type="compositionally biased region" description="Basic and acidic residues" evidence="1">
    <location>
        <begin position="150"/>
        <end position="171"/>
    </location>
</feature>
<dbReference type="EMBL" id="JAPVEA010000002">
    <property type="protein sequence ID" value="KAJ5461372.1"/>
    <property type="molecule type" value="Genomic_DNA"/>
</dbReference>
<dbReference type="RefSeq" id="XP_056770414.1">
    <property type="nucleotide sequence ID" value="XM_056906307.1"/>
</dbReference>
<feature type="compositionally biased region" description="Basic and acidic residues" evidence="1">
    <location>
        <begin position="191"/>
        <end position="218"/>
    </location>
</feature>
<evidence type="ECO:0000313" key="3">
    <source>
        <dbReference type="EMBL" id="KAJ5461372.1"/>
    </source>
</evidence>
<evidence type="ECO:0000313" key="4">
    <source>
        <dbReference type="Proteomes" id="UP001213681"/>
    </source>
</evidence>
<dbReference type="InterPro" id="IPR058348">
    <property type="entry name" value="DUF8035"/>
</dbReference>
<evidence type="ECO:0000256" key="1">
    <source>
        <dbReference type="SAM" id="MobiDB-lite"/>
    </source>
</evidence>
<feature type="compositionally biased region" description="Basic residues" evidence="1">
    <location>
        <begin position="288"/>
        <end position="297"/>
    </location>
</feature>
<dbReference type="AlphaFoldDB" id="A0AAD6CG27"/>
<proteinExistence type="predicted"/>
<feature type="compositionally biased region" description="Basic and acidic residues" evidence="1">
    <location>
        <begin position="52"/>
        <end position="86"/>
    </location>
</feature>
<evidence type="ECO:0000259" key="2">
    <source>
        <dbReference type="Pfam" id="PF26118"/>
    </source>
</evidence>
<reference evidence="3" key="1">
    <citation type="submission" date="2022-12" db="EMBL/GenBank/DDBJ databases">
        <authorList>
            <person name="Petersen C."/>
        </authorList>
    </citation>
    <scope>NUCLEOTIDE SEQUENCE</scope>
    <source>
        <strain evidence="3">IBT 16125</strain>
    </source>
</reference>
<feature type="compositionally biased region" description="Basic and acidic residues" evidence="1">
    <location>
        <begin position="228"/>
        <end position="237"/>
    </location>
</feature>
<gene>
    <name evidence="3" type="ORF">N7458_002924</name>
</gene>
<reference evidence="3" key="2">
    <citation type="journal article" date="2023" name="IMA Fungus">
        <title>Comparative genomic study of the Penicillium genus elucidates a diverse pangenome and 15 lateral gene transfer events.</title>
        <authorList>
            <person name="Petersen C."/>
            <person name="Sorensen T."/>
            <person name="Nielsen M.R."/>
            <person name="Sondergaard T.E."/>
            <person name="Sorensen J.L."/>
            <person name="Fitzpatrick D.A."/>
            <person name="Frisvad J.C."/>
            <person name="Nielsen K.L."/>
        </authorList>
    </citation>
    <scope>NUCLEOTIDE SEQUENCE</scope>
    <source>
        <strain evidence="3">IBT 16125</strain>
    </source>
</reference>
<feature type="compositionally biased region" description="Basic and acidic residues" evidence="1">
    <location>
        <begin position="404"/>
        <end position="419"/>
    </location>
</feature>
<organism evidence="3 4">
    <name type="scientific">Penicillium daleae</name>
    <dbReference type="NCBI Taxonomy" id="63821"/>
    <lineage>
        <taxon>Eukaryota</taxon>
        <taxon>Fungi</taxon>
        <taxon>Dikarya</taxon>
        <taxon>Ascomycota</taxon>
        <taxon>Pezizomycotina</taxon>
        <taxon>Eurotiomycetes</taxon>
        <taxon>Eurotiomycetidae</taxon>
        <taxon>Eurotiales</taxon>
        <taxon>Aspergillaceae</taxon>
        <taxon>Penicillium</taxon>
    </lineage>
</organism>
<feature type="compositionally biased region" description="Low complexity" evidence="1">
    <location>
        <begin position="457"/>
        <end position="466"/>
    </location>
</feature>
<comment type="caution">
    <text evidence="3">The sequence shown here is derived from an EMBL/GenBank/DDBJ whole genome shotgun (WGS) entry which is preliminary data.</text>
</comment>
<feature type="compositionally biased region" description="Basic and acidic residues" evidence="1">
    <location>
        <begin position="306"/>
        <end position="329"/>
    </location>
</feature>
<accession>A0AAD6CG27</accession>
<feature type="domain" description="DUF8035" evidence="2">
    <location>
        <begin position="561"/>
        <end position="613"/>
    </location>
</feature>
<sequence length="664" mass="80688">MSRRNPPREYYEEEEFEVERERDRYPRSRRREREFDEDIEYRRRRSMPPVEDLERMHLRDRPPRDLVRESFAPSRDRGPMIRRGRDDLDEALPGPDPEDVQLRPSRRHGSQSHRPREVVEEEESELIIRERERRGNRRYRRPRDLEEEDMVIRHRERASEGDLRPMEKVYEDEREEVYFRSSSRPRRRPSRREVEFEERIIDDREQERPRGPRRRAEPTFEEELVMQWKDRPTRRELEEEEEIRLRETRRRRRPSQPEPRYVRGPPPRESPGDWPAEREDEEEEVRIRERRRSRPRRREIEDEEDLIIRREERDRERGRDSAESDEIRIRKSKRRSPPREPSSSPEPIRAPPIHQDVITHHRHIDHGFDTSRPPRAPSQEAPSSRSSFDEIDIRHRSKKGNRGRKSEEEIVFKHRDKGESVSPTSSPSLEFNEPWKPDRLPSRRNRKSRSLDDDDSASSVAGSSHVPSRRDLSRRLEIEEDEIEEEIKIHKRKSKHRSPLEKITKETTDEWSVVHAPSKEDVPEMSGALEVVEVAPKGAVEEELEVQGRLKQQVVKERRNERWTEITKDLVIREAIERLGYEFEETRAYYYIFSFLEPADIDELVNLSDDIRYARRRRIREMERERAEKPPRPISLVDRMPPRPRMIGKRHIREREWIVDERMR</sequence>